<dbReference type="eggNOG" id="ENOG5030ZF4">
    <property type="taxonomic scope" value="Bacteria"/>
</dbReference>
<reference evidence="1 2" key="1">
    <citation type="submission" date="2014-05" db="EMBL/GenBank/DDBJ databases">
        <title>Draft Genome Sequence of Nitratireductor basaltis Strain UMTGB225, A Marine Bacterium Isolated from Green Barrel Tunicate.</title>
        <authorList>
            <person name="Gan H.Y."/>
        </authorList>
    </citation>
    <scope>NUCLEOTIDE SEQUENCE [LARGE SCALE GENOMIC DNA]</scope>
    <source>
        <strain evidence="1 2">UMTGB225</strain>
    </source>
</reference>
<evidence type="ECO:0000313" key="2">
    <source>
        <dbReference type="Proteomes" id="UP000053675"/>
    </source>
</evidence>
<protein>
    <submittedName>
        <fullName evidence="1">Uncharacterized protein</fullName>
    </submittedName>
</protein>
<gene>
    <name evidence="1" type="ORF">EL18_03492</name>
</gene>
<proteinExistence type="predicted"/>
<name>A0A084U4Z6_9HYPH</name>
<sequence length="106" mass="12068">MDELQTTLFPRSIGLTLDDLREGTHYEREYRRDRSAGAVGAAIRMARLGRHHNLPMANWVLRRLVEMVDEGDPTAILVWHWLASRGQLASDQRHRPKLKVVAGEGA</sequence>
<dbReference type="Proteomes" id="UP000053675">
    <property type="component" value="Unassembled WGS sequence"/>
</dbReference>
<dbReference type="STRING" id="472175.EL18_03492"/>
<accession>A0A084U4Z6</accession>
<keyword evidence="2" id="KW-1185">Reference proteome</keyword>
<dbReference type="AlphaFoldDB" id="A0A084U4Z6"/>
<dbReference type="EMBL" id="JMQM01000004">
    <property type="protein sequence ID" value="KFB08032.1"/>
    <property type="molecule type" value="Genomic_DNA"/>
</dbReference>
<evidence type="ECO:0000313" key="1">
    <source>
        <dbReference type="EMBL" id="KFB08032.1"/>
    </source>
</evidence>
<organism evidence="1 2">
    <name type="scientific">Nitratireductor basaltis</name>
    <dbReference type="NCBI Taxonomy" id="472175"/>
    <lineage>
        <taxon>Bacteria</taxon>
        <taxon>Pseudomonadati</taxon>
        <taxon>Pseudomonadota</taxon>
        <taxon>Alphaproteobacteria</taxon>
        <taxon>Hyphomicrobiales</taxon>
        <taxon>Phyllobacteriaceae</taxon>
        <taxon>Nitratireductor</taxon>
    </lineage>
</organism>
<comment type="caution">
    <text evidence="1">The sequence shown here is derived from an EMBL/GenBank/DDBJ whole genome shotgun (WGS) entry which is preliminary data.</text>
</comment>